<dbReference type="Gene3D" id="3.90.70.10">
    <property type="entry name" value="Cysteine proteinases"/>
    <property type="match status" value="1"/>
</dbReference>
<dbReference type="AlphaFoldDB" id="A0A3Q0JHZ4"/>
<dbReference type="KEGG" id="dci:113471629"/>
<dbReference type="GO" id="GO:0006508">
    <property type="term" value="P:proteolysis"/>
    <property type="evidence" value="ECO:0007669"/>
    <property type="project" value="InterPro"/>
</dbReference>
<dbReference type="Proteomes" id="UP000079169">
    <property type="component" value="Unplaced"/>
</dbReference>
<dbReference type="PANTHER" id="PTHR12411">
    <property type="entry name" value="CYSTEINE PROTEASE FAMILY C1-RELATED"/>
    <property type="match status" value="1"/>
</dbReference>
<evidence type="ECO:0000256" key="1">
    <source>
        <dbReference type="ARBA" id="ARBA00008455"/>
    </source>
</evidence>
<organism evidence="3 4">
    <name type="scientific">Diaphorina citri</name>
    <name type="common">Asian citrus psyllid</name>
    <dbReference type="NCBI Taxonomy" id="121845"/>
    <lineage>
        <taxon>Eukaryota</taxon>
        <taxon>Metazoa</taxon>
        <taxon>Ecdysozoa</taxon>
        <taxon>Arthropoda</taxon>
        <taxon>Hexapoda</taxon>
        <taxon>Insecta</taxon>
        <taxon>Pterygota</taxon>
        <taxon>Neoptera</taxon>
        <taxon>Paraneoptera</taxon>
        <taxon>Hemiptera</taxon>
        <taxon>Sternorrhyncha</taxon>
        <taxon>Psylloidea</taxon>
        <taxon>Psyllidae</taxon>
        <taxon>Diaphorininae</taxon>
        <taxon>Diaphorina</taxon>
    </lineage>
</organism>
<dbReference type="GeneID" id="113471629"/>
<sequence>MNFHPDATPEDFTHLIGNYSIEPRLAAHKKKSNCEAVCYGHEDNKNVPETFDARKKWPQCESIGKVQDQGDCKADYAIATTAAIADRICIASGGKKKTTISAQHVVSCCKNCGRGCKGGIPQEVWSFLSRRGIASGGTYNSNEGCQPYLKEPTGFTPKKFYGAPAFQTPKCEKVCYNQQYSKSRVREDLHKGK</sequence>
<dbReference type="STRING" id="121845.A0A3Q0JHZ4"/>
<dbReference type="InterPro" id="IPR038765">
    <property type="entry name" value="Papain-like_cys_pep_sf"/>
</dbReference>
<dbReference type="InterPro" id="IPR013128">
    <property type="entry name" value="Peptidase_C1A"/>
</dbReference>
<feature type="domain" description="Peptidase C1A papain C-terminal" evidence="2">
    <location>
        <begin position="47"/>
        <end position="193"/>
    </location>
</feature>
<evidence type="ECO:0000313" key="3">
    <source>
        <dbReference type="Proteomes" id="UP000079169"/>
    </source>
</evidence>
<keyword evidence="3" id="KW-1185">Reference proteome</keyword>
<evidence type="ECO:0000259" key="2">
    <source>
        <dbReference type="SMART" id="SM00645"/>
    </source>
</evidence>
<dbReference type="Pfam" id="PF00112">
    <property type="entry name" value="Peptidase_C1"/>
    <property type="match status" value="1"/>
</dbReference>
<dbReference type="SMART" id="SM00645">
    <property type="entry name" value="Pept_C1"/>
    <property type="match status" value="1"/>
</dbReference>
<comment type="similarity">
    <text evidence="1">Belongs to the peptidase C1 family.</text>
</comment>
<dbReference type="RefSeq" id="XP_026686733.1">
    <property type="nucleotide sequence ID" value="XM_026830932.1"/>
</dbReference>
<dbReference type="PaxDb" id="121845-A0A3Q0JHZ4"/>
<protein>
    <submittedName>
        <fullName evidence="4">Cathepsin B-like cysteine proteinase</fullName>
    </submittedName>
</protein>
<gene>
    <name evidence="4" type="primary">LOC113471629</name>
</gene>
<reference evidence="4" key="1">
    <citation type="submission" date="2025-08" db="UniProtKB">
        <authorList>
            <consortium name="RefSeq"/>
        </authorList>
    </citation>
    <scope>IDENTIFICATION</scope>
</reference>
<dbReference type="SUPFAM" id="SSF54001">
    <property type="entry name" value="Cysteine proteinases"/>
    <property type="match status" value="1"/>
</dbReference>
<accession>A0A3Q0JHZ4</accession>
<name>A0A3Q0JHZ4_DIACI</name>
<proteinExistence type="inferred from homology"/>
<evidence type="ECO:0000313" key="4">
    <source>
        <dbReference type="RefSeq" id="XP_026686733.1"/>
    </source>
</evidence>
<dbReference type="InterPro" id="IPR000668">
    <property type="entry name" value="Peptidase_C1A_C"/>
</dbReference>
<dbReference type="GO" id="GO:0008234">
    <property type="term" value="F:cysteine-type peptidase activity"/>
    <property type="evidence" value="ECO:0007669"/>
    <property type="project" value="InterPro"/>
</dbReference>